<protein>
    <recommendedName>
        <fullName evidence="1">non-specific serine/threonine protein kinase</fullName>
        <ecNumber evidence="1">2.7.11.1</ecNumber>
    </recommendedName>
</protein>
<gene>
    <name evidence="12" type="ORF">IQ230_01585</name>
</gene>
<keyword evidence="5 12" id="KW-0418">Kinase</keyword>
<accession>A0ABR9ULA9</accession>
<evidence type="ECO:0000256" key="3">
    <source>
        <dbReference type="ARBA" id="ARBA00022679"/>
    </source>
</evidence>
<evidence type="ECO:0000313" key="13">
    <source>
        <dbReference type="Proteomes" id="UP000651156"/>
    </source>
</evidence>
<dbReference type="Pfam" id="PF00069">
    <property type="entry name" value="Pkinase"/>
    <property type="match status" value="1"/>
</dbReference>
<keyword evidence="13" id="KW-1185">Reference proteome</keyword>
<keyword evidence="2 12" id="KW-0723">Serine/threonine-protein kinase</keyword>
<comment type="catalytic activity">
    <reaction evidence="7">
        <text>L-threonyl-[protein] + ATP = O-phospho-L-threonyl-[protein] + ADP + H(+)</text>
        <dbReference type="Rhea" id="RHEA:46608"/>
        <dbReference type="Rhea" id="RHEA-COMP:11060"/>
        <dbReference type="Rhea" id="RHEA-COMP:11605"/>
        <dbReference type="ChEBI" id="CHEBI:15378"/>
        <dbReference type="ChEBI" id="CHEBI:30013"/>
        <dbReference type="ChEBI" id="CHEBI:30616"/>
        <dbReference type="ChEBI" id="CHEBI:61977"/>
        <dbReference type="ChEBI" id="CHEBI:456216"/>
        <dbReference type="EC" id="2.7.11.1"/>
    </reaction>
</comment>
<dbReference type="RefSeq" id="WP_193930175.1">
    <property type="nucleotide sequence ID" value="NZ_CAWPMZ010000058.1"/>
</dbReference>
<dbReference type="Proteomes" id="UP000651156">
    <property type="component" value="Unassembled WGS sequence"/>
</dbReference>
<evidence type="ECO:0000256" key="1">
    <source>
        <dbReference type="ARBA" id="ARBA00012513"/>
    </source>
</evidence>
<evidence type="ECO:0000256" key="5">
    <source>
        <dbReference type="ARBA" id="ARBA00022777"/>
    </source>
</evidence>
<keyword evidence="10" id="KW-1133">Transmembrane helix</keyword>
<keyword evidence="4" id="KW-0547">Nucleotide-binding</keyword>
<dbReference type="GO" id="GO:0004674">
    <property type="term" value="F:protein serine/threonine kinase activity"/>
    <property type="evidence" value="ECO:0007669"/>
    <property type="project" value="UniProtKB-KW"/>
</dbReference>
<reference evidence="12 13" key="1">
    <citation type="submission" date="2020-10" db="EMBL/GenBank/DDBJ databases">
        <authorList>
            <person name="Castelo-Branco R."/>
            <person name="Eusebio N."/>
            <person name="Adriana R."/>
            <person name="Vieira A."/>
            <person name="Brugerolle De Fraissinette N."/>
            <person name="Rezende De Castro R."/>
            <person name="Schneider M.P."/>
            <person name="Vasconcelos V."/>
            <person name="Leao P.N."/>
        </authorList>
    </citation>
    <scope>NUCLEOTIDE SEQUENCE [LARGE SCALE GENOMIC DNA]</scope>
    <source>
        <strain evidence="12 13">LEGE 06123</strain>
    </source>
</reference>
<evidence type="ECO:0000256" key="8">
    <source>
        <dbReference type="ARBA" id="ARBA00048679"/>
    </source>
</evidence>
<keyword evidence="6" id="KW-0067">ATP-binding</keyword>
<evidence type="ECO:0000256" key="9">
    <source>
        <dbReference type="SAM" id="MobiDB-lite"/>
    </source>
</evidence>
<keyword evidence="3" id="KW-0808">Transferase</keyword>
<dbReference type="EMBL" id="JADEWN010000002">
    <property type="protein sequence ID" value="MBE9189078.1"/>
    <property type="molecule type" value="Genomic_DNA"/>
</dbReference>
<evidence type="ECO:0000256" key="4">
    <source>
        <dbReference type="ARBA" id="ARBA00022741"/>
    </source>
</evidence>
<organism evidence="12 13">
    <name type="scientific">Gloeocapsopsis crepidinum LEGE 06123</name>
    <dbReference type="NCBI Taxonomy" id="588587"/>
    <lineage>
        <taxon>Bacteria</taxon>
        <taxon>Bacillati</taxon>
        <taxon>Cyanobacteriota</taxon>
        <taxon>Cyanophyceae</taxon>
        <taxon>Oscillatoriophycideae</taxon>
        <taxon>Chroococcales</taxon>
        <taxon>Chroococcaceae</taxon>
        <taxon>Gloeocapsopsis</taxon>
    </lineage>
</organism>
<dbReference type="EC" id="2.7.11.1" evidence="1"/>
<evidence type="ECO:0000256" key="2">
    <source>
        <dbReference type="ARBA" id="ARBA00022527"/>
    </source>
</evidence>
<evidence type="ECO:0000256" key="7">
    <source>
        <dbReference type="ARBA" id="ARBA00047899"/>
    </source>
</evidence>
<dbReference type="SUPFAM" id="SSF56112">
    <property type="entry name" value="Protein kinase-like (PK-like)"/>
    <property type="match status" value="1"/>
</dbReference>
<evidence type="ECO:0000256" key="6">
    <source>
        <dbReference type="ARBA" id="ARBA00022840"/>
    </source>
</evidence>
<dbReference type="PANTHER" id="PTHR24363:SF0">
    <property type="entry name" value="SERINE_THREONINE KINASE LIKE DOMAIN CONTAINING 1"/>
    <property type="match status" value="1"/>
</dbReference>
<evidence type="ECO:0000256" key="10">
    <source>
        <dbReference type="SAM" id="Phobius"/>
    </source>
</evidence>
<evidence type="ECO:0000259" key="11">
    <source>
        <dbReference type="PROSITE" id="PS50011"/>
    </source>
</evidence>
<feature type="transmembrane region" description="Helical" evidence="10">
    <location>
        <begin position="377"/>
        <end position="399"/>
    </location>
</feature>
<comment type="catalytic activity">
    <reaction evidence="8">
        <text>L-seryl-[protein] + ATP = O-phospho-L-seryl-[protein] + ADP + H(+)</text>
        <dbReference type="Rhea" id="RHEA:17989"/>
        <dbReference type="Rhea" id="RHEA-COMP:9863"/>
        <dbReference type="Rhea" id="RHEA-COMP:11604"/>
        <dbReference type="ChEBI" id="CHEBI:15378"/>
        <dbReference type="ChEBI" id="CHEBI:29999"/>
        <dbReference type="ChEBI" id="CHEBI:30616"/>
        <dbReference type="ChEBI" id="CHEBI:83421"/>
        <dbReference type="ChEBI" id="CHEBI:456216"/>
        <dbReference type="EC" id="2.7.11.1"/>
    </reaction>
</comment>
<feature type="domain" description="Protein kinase" evidence="11">
    <location>
        <begin position="10"/>
        <end position="272"/>
    </location>
</feature>
<proteinExistence type="predicted"/>
<feature type="compositionally biased region" description="Low complexity" evidence="9">
    <location>
        <begin position="606"/>
        <end position="649"/>
    </location>
</feature>
<comment type="caution">
    <text evidence="12">The sequence shown here is derived from an EMBL/GenBank/DDBJ whole genome shotgun (WGS) entry which is preliminary data.</text>
</comment>
<dbReference type="Gene3D" id="3.30.200.20">
    <property type="entry name" value="Phosphorylase Kinase, domain 1"/>
    <property type="match status" value="1"/>
</dbReference>
<dbReference type="InterPro" id="IPR000719">
    <property type="entry name" value="Prot_kinase_dom"/>
</dbReference>
<dbReference type="SMART" id="SM00220">
    <property type="entry name" value="S_TKc"/>
    <property type="match status" value="1"/>
</dbReference>
<sequence length="680" mass="76038">MIGKILGGRYRVTEILAAGGFSETYVAEDIHRPHYPKCVVKHLKPTSSERGLLESARRLFKSEAETLEQLGKNDQIPTLLAYFEENQEFYLVQEFINGNTLSEELISGQPWYESQVLQLLQEVLRILVFVHSYKLIHRDLKPSNLMRRKEDNRLVLIDFGSVKQAWMQVVAMPEQTGATIAIGTPGYMPTEQGRGKPRPNSDIYALGIIAIQAITGLHPSQLEEDVDTGEMLWQHQAHISNELAAILSKMVRYHFKERYQTAAEALQALQLIINRDKIHLDTVVVPLPLNTPQTPDSSQKAIPVTRVNSSVQAKIPTPSTVITAEPPQKLNSLQLTVLSSPTSSNKEAKPEVTTLNQSLTQLKLQKNYLATLLHKPYHLWFGAGITAAVMSLVAGYTVFWQPRAMSHQALEQLQALKNQGNYQKCASQNPTLPKDSIFFIQAQAIIQECQLAEAQKLATNRSFQAAIAAASKIPQDAANYQQAQHSIGQWSNNILDVAQNQYQSGNLNEAIAIAKVIPADSPVHSKSQAAIQQWQLEWEKNTSHWQAAQKALDQKNWQVVLNEVAKMDSTSYWQAKIQPIEKEAETQIAATKPKPQVARTTRSPVTSAATNTTRNRTITRTTRQPTRITRSTSRQPTRTAARSTTRISRQPTRSSSKPRTAAKPANPTRTKPSGWKVETR</sequence>
<keyword evidence="10" id="KW-0812">Transmembrane</keyword>
<dbReference type="CDD" id="cd14014">
    <property type="entry name" value="STKc_PknB_like"/>
    <property type="match status" value="1"/>
</dbReference>
<dbReference type="Gene3D" id="1.10.510.10">
    <property type="entry name" value="Transferase(Phosphotransferase) domain 1"/>
    <property type="match status" value="1"/>
</dbReference>
<dbReference type="PROSITE" id="PS50011">
    <property type="entry name" value="PROTEIN_KINASE_DOM"/>
    <property type="match status" value="1"/>
</dbReference>
<feature type="region of interest" description="Disordered" evidence="9">
    <location>
        <begin position="586"/>
        <end position="680"/>
    </location>
</feature>
<name>A0ABR9ULA9_9CHRO</name>
<dbReference type="PANTHER" id="PTHR24363">
    <property type="entry name" value="SERINE/THREONINE PROTEIN KINASE"/>
    <property type="match status" value="1"/>
</dbReference>
<keyword evidence="10" id="KW-0472">Membrane</keyword>
<evidence type="ECO:0000313" key="12">
    <source>
        <dbReference type="EMBL" id="MBE9189078.1"/>
    </source>
</evidence>
<dbReference type="InterPro" id="IPR011009">
    <property type="entry name" value="Kinase-like_dom_sf"/>
</dbReference>